<reference evidence="3 4" key="1">
    <citation type="submission" date="2019-04" db="EMBL/GenBank/DDBJ databases">
        <title>Chromosome genome assembly for Takifugu flavidus.</title>
        <authorList>
            <person name="Xiao S."/>
        </authorList>
    </citation>
    <scope>NUCLEOTIDE SEQUENCE [LARGE SCALE GENOMIC DNA]</scope>
    <source>
        <strain evidence="3">HTHZ2018</strain>
        <tissue evidence="3">Muscle</tissue>
    </source>
</reference>
<gene>
    <name evidence="3" type="ORF">D4764_19G0002210</name>
</gene>
<dbReference type="PANTHER" id="PTHR47130:SF6">
    <property type="entry name" value="EGG ENVELOPE GLYCOPROTEIN-LIKE PRECURSOR"/>
    <property type="match status" value="1"/>
</dbReference>
<dbReference type="SMART" id="SM00241">
    <property type="entry name" value="ZP"/>
    <property type="match status" value="1"/>
</dbReference>
<evidence type="ECO:0000256" key="1">
    <source>
        <dbReference type="SAM" id="SignalP"/>
    </source>
</evidence>
<dbReference type="InterPro" id="IPR001507">
    <property type="entry name" value="ZP_dom"/>
</dbReference>
<keyword evidence="1" id="KW-0732">Signal</keyword>
<dbReference type="Gene3D" id="2.60.40.3210">
    <property type="entry name" value="Zona pellucida, ZP-N domain"/>
    <property type="match status" value="1"/>
</dbReference>
<sequence length="1011" mass="112984">MKTAALIIRLIFVWWFQLRKCSAQGLSETAVQSKCRDRYLWIHVVSGRTPRFEAVDDHGVHSISQQLASQCGYTIRTSKMDGFTIFRASYYSCFTQNQNDEVFTFRFNVMVRDAHGHWTNQPVSAVCSGFTLSDREIICEEDYMEVNVNRQSTCEGGDTGQTWQAAFAELKCVLQAQRMVSSVWQLMFLRGDEQVYSMSVSEAKKLGYSLTASAQRLVLRAQYNQPQAEIKMIEEVPVEVIRVSLFFKKKLMVLMLDMSMACAVNSSSFKDGWLLLEVPQVMSPLVGEGVDYQSNSIRLGVDGMLLEESLAAARGIRVVQHGQKIQIGVPFGTEGGYRKSLVVKNSYKETYMIFLLYEHIFSMLYEDGSSIDTRHRLLRKLGTPLICHIPFTINQTVADNQVFSVYLGNIPVDVVLEDLWINGKQLQMSEKLGYSIKYSVHNNGSKAYQLQLPFKDSVVQQMYLGEGVVQYSIDINFTLTIMPQRESYYHQTTITARVFDAFPPEITAQCLDRAIVFSVAGSSQTQTLWEVGVDKTPLTSELAVQRGYLLSVQNQKTVLEIPLFSIGYTYEEINLSNFYATFELLLRDPKSLAVQTSTSKRCLFKTQDMMVCSTDGTMTVVAALSSTWPSVKPERTTLLDPACVPKQTDGSRVLFEFKVDSCGTKNMVGDTYMVYENEIFHNRQLIPDGPNFISRDSNFKLTVRCFYPLSGVNRLSVDRTFRSEAPGFGLVDVFKSLKESIKPQRLGELGTSPVIAETQTDKRLHSPPQTICAILKLLELKPTKLLQRLHLVFTTSTIGNNKQLASPTVFLLDMTACISICLFTSLRKLSTVQVSLANVRPTLLVSPNLQHYKKPMVQPLNSASTVLSSQEHVANGVWEGKQVQTTDLDQTSTTVSPNQQMPLHNPVHSPSSQSLFYQLAGTKYDSALKNVQAAATPQVGARPPSFRTETNGPTFGKGENTGLHIDLHGLAGSYVAGQTPSGCSSQTETSIHQGIIRAETVELLLNKPKSQ</sequence>
<feature type="domain" description="ZP" evidence="2">
    <location>
        <begin position="611"/>
        <end position="832"/>
    </location>
</feature>
<proteinExistence type="predicted"/>
<dbReference type="AlphaFoldDB" id="A0A5C6NMH3"/>
<dbReference type="Pfam" id="PF26562">
    <property type="entry name" value="Ig-like"/>
    <property type="match status" value="1"/>
</dbReference>
<comment type="caution">
    <text evidence="3">The sequence shown here is derived from an EMBL/GenBank/DDBJ whole genome shotgun (WGS) entry which is preliminary data.</text>
</comment>
<feature type="signal peptide" evidence="1">
    <location>
        <begin position="1"/>
        <end position="23"/>
    </location>
</feature>
<evidence type="ECO:0000313" key="3">
    <source>
        <dbReference type="EMBL" id="TWW68423.1"/>
    </source>
</evidence>
<organism evidence="3 4">
    <name type="scientific">Takifugu flavidus</name>
    <name type="common">sansaifugu</name>
    <dbReference type="NCBI Taxonomy" id="433684"/>
    <lineage>
        <taxon>Eukaryota</taxon>
        <taxon>Metazoa</taxon>
        <taxon>Chordata</taxon>
        <taxon>Craniata</taxon>
        <taxon>Vertebrata</taxon>
        <taxon>Euteleostomi</taxon>
        <taxon>Actinopterygii</taxon>
        <taxon>Neopterygii</taxon>
        <taxon>Teleostei</taxon>
        <taxon>Neoteleostei</taxon>
        <taxon>Acanthomorphata</taxon>
        <taxon>Eupercaria</taxon>
        <taxon>Tetraodontiformes</taxon>
        <taxon>Tetradontoidea</taxon>
        <taxon>Tetraodontidae</taxon>
        <taxon>Takifugu</taxon>
    </lineage>
</organism>
<dbReference type="PANTHER" id="PTHR47130">
    <property type="entry name" value="SI:DKEY-19B23.11-RELATED"/>
    <property type="match status" value="1"/>
</dbReference>
<dbReference type="Proteomes" id="UP000324091">
    <property type="component" value="Chromosome 19"/>
</dbReference>
<feature type="chain" id="PRO_5022709054" evidence="1">
    <location>
        <begin position="24"/>
        <end position="1011"/>
    </location>
</feature>
<dbReference type="Pfam" id="PF23344">
    <property type="entry name" value="ZP-N"/>
    <property type="match status" value="1"/>
</dbReference>
<dbReference type="EMBL" id="RHFK02000011">
    <property type="protein sequence ID" value="TWW68423.1"/>
    <property type="molecule type" value="Genomic_DNA"/>
</dbReference>
<keyword evidence="4" id="KW-1185">Reference proteome</keyword>
<evidence type="ECO:0000259" key="2">
    <source>
        <dbReference type="SMART" id="SM00241"/>
    </source>
</evidence>
<protein>
    <submittedName>
        <fullName evidence="3">Zona pellucida sperm-binding protein 2 ZP1</fullName>
    </submittedName>
</protein>
<accession>A0A5C6NMH3</accession>
<dbReference type="InterPro" id="IPR058876">
    <property type="entry name" value="Ig-like_ZP"/>
</dbReference>
<dbReference type="InterPro" id="IPR055356">
    <property type="entry name" value="ZP-N"/>
</dbReference>
<evidence type="ECO:0000313" key="4">
    <source>
        <dbReference type="Proteomes" id="UP000324091"/>
    </source>
</evidence>
<name>A0A5C6NMH3_9TELE</name>